<organism evidence="3 4">
    <name type="scientific">Mycobacterium lentiflavum</name>
    <dbReference type="NCBI Taxonomy" id="141349"/>
    <lineage>
        <taxon>Bacteria</taxon>
        <taxon>Bacillati</taxon>
        <taxon>Actinomycetota</taxon>
        <taxon>Actinomycetes</taxon>
        <taxon>Mycobacteriales</taxon>
        <taxon>Mycobacteriaceae</taxon>
        <taxon>Mycobacterium</taxon>
        <taxon>Mycobacterium simiae complex</taxon>
    </lineage>
</organism>
<keyword evidence="1" id="KW-0812">Transmembrane</keyword>
<dbReference type="PROSITE" id="PS51725">
    <property type="entry name" value="ABM"/>
    <property type="match status" value="1"/>
</dbReference>
<feature type="transmembrane region" description="Helical" evidence="1">
    <location>
        <begin position="295"/>
        <end position="322"/>
    </location>
</feature>
<keyword evidence="1" id="KW-1133">Transmembrane helix</keyword>
<keyword evidence="1" id="KW-0472">Membrane</keyword>
<dbReference type="InterPro" id="IPR038762">
    <property type="entry name" value="ABM_predict"/>
</dbReference>
<dbReference type="EMBL" id="CP092423">
    <property type="protein sequence ID" value="ULP40781.1"/>
    <property type="molecule type" value="Genomic_DNA"/>
</dbReference>
<sequence length="323" mass="36706">MTSKETTDNVATVIIGETVRPGCEEAFLTWQQRLNIAASHYPGFIAAEINPPTPLQPQWSLIYRFDSLPNLRAWINSATRQDGLTEGQRYLECPSTQQVITGGATPPDTLVTTVVTHRVTPEHVDEFLSWQERLRLAESKFPGFRGSEIFRPIEGVQDEWTALYRYDSAADLDRWLMSAERQQLLDEGKKFSDFRLRTLDNSFGSWFTFDEPAGQARGPSQAKTAISVWVGLYPTAMLLTLAMAPARLPLWQGMLISNLISSCIMTFFTMPFYVNRLLRRWLYPTADTPKSAINVRAALLITTLIGFWVVLFWLVTTVFWTLP</sequence>
<evidence type="ECO:0000256" key="1">
    <source>
        <dbReference type="SAM" id="Phobius"/>
    </source>
</evidence>
<proteinExistence type="predicted"/>
<protein>
    <submittedName>
        <fullName evidence="3">Antibiotic biosynthesis monooxygenase</fullName>
    </submittedName>
</protein>
<dbReference type="Gene3D" id="3.30.70.100">
    <property type="match status" value="2"/>
</dbReference>
<evidence type="ECO:0000313" key="3">
    <source>
        <dbReference type="EMBL" id="ULP40781.1"/>
    </source>
</evidence>
<name>A0ABY3UUH0_MYCLN</name>
<dbReference type="RefSeq" id="WP_239720261.1">
    <property type="nucleotide sequence ID" value="NZ_CP092423.2"/>
</dbReference>
<dbReference type="InterPro" id="IPR007138">
    <property type="entry name" value="ABM_dom"/>
</dbReference>
<evidence type="ECO:0000313" key="4">
    <source>
        <dbReference type="Proteomes" id="UP001055171"/>
    </source>
</evidence>
<feature type="transmembrane region" description="Helical" evidence="1">
    <location>
        <begin position="250"/>
        <end position="274"/>
    </location>
</feature>
<keyword evidence="3" id="KW-0560">Oxidoreductase</keyword>
<keyword evidence="3" id="KW-0503">Monooxygenase</keyword>
<keyword evidence="4" id="KW-1185">Reference proteome</keyword>
<reference evidence="3" key="1">
    <citation type="submission" date="2022-08" db="EMBL/GenBank/DDBJ databases">
        <title>Complete genome sequence of 14 non-tuberculosis mycobacteria type-strains.</title>
        <authorList>
            <person name="Igarashi Y."/>
            <person name="Osugi A."/>
            <person name="Mitarai S."/>
        </authorList>
    </citation>
    <scope>NUCLEOTIDE SEQUENCE</scope>
    <source>
        <strain evidence="3">ATCC 51985</strain>
    </source>
</reference>
<evidence type="ECO:0000259" key="2">
    <source>
        <dbReference type="PROSITE" id="PS51725"/>
    </source>
</evidence>
<gene>
    <name evidence="3" type="ORF">MJO58_17805</name>
</gene>
<dbReference type="InterPro" id="IPR011008">
    <property type="entry name" value="Dimeric_a/b-barrel"/>
</dbReference>
<dbReference type="SUPFAM" id="SSF54909">
    <property type="entry name" value="Dimeric alpha+beta barrel"/>
    <property type="match status" value="2"/>
</dbReference>
<dbReference type="GO" id="GO:0004497">
    <property type="term" value="F:monooxygenase activity"/>
    <property type="evidence" value="ECO:0007669"/>
    <property type="project" value="UniProtKB-KW"/>
</dbReference>
<accession>A0ABY3UUH0</accession>
<dbReference type="Pfam" id="PF03992">
    <property type="entry name" value="ABM"/>
    <property type="match status" value="1"/>
</dbReference>
<dbReference type="Proteomes" id="UP001055171">
    <property type="component" value="Chromosome"/>
</dbReference>
<feature type="transmembrane region" description="Helical" evidence="1">
    <location>
        <begin position="225"/>
        <end position="244"/>
    </location>
</feature>
<dbReference type="PANTHER" id="PTHR40057:SF1">
    <property type="entry name" value="SLR1162 PROTEIN"/>
    <property type="match status" value="1"/>
</dbReference>
<feature type="domain" description="ABM" evidence="2">
    <location>
        <begin position="111"/>
        <end position="200"/>
    </location>
</feature>
<dbReference type="PANTHER" id="PTHR40057">
    <property type="entry name" value="SLR1162 PROTEIN"/>
    <property type="match status" value="1"/>
</dbReference>